<proteinExistence type="predicted"/>
<evidence type="ECO:0000256" key="2">
    <source>
        <dbReference type="SAM" id="Phobius"/>
    </source>
</evidence>
<sequence length="168" mass="19459">MKETVKRKRQGTKKKHGTETEYYVDGNVVRKVETAVPKKEPKSSEGEAAKTNRMIRKNRERALSMDFPYLVVFSAAMIAMLFLCANYIAMQSKLTSTIKQTQKNESNLEKLKNENDSLENMIATYVDLDHIYDVATNKLGMIYAKKNQVITYEKTESEYVRQFEDIPR</sequence>
<name>A0A3P3QZY2_9FIRM</name>
<accession>A0A3P3QZY2</accession>
<keyword evidence="2" id="KW-1133">Transmembrane helix</keyword>
<keyword evidence="2" id="KW-0812">Transmembrane</keyword>
<dbReference type="RefSeq" id="WP_128673051.1">
    <property type="nucleotide sequence ID" value="NZ_RRCO01000001.1"/>
</dbReference>
<dbReference type="GO" id="GO:0051301">
    <property type="term" value="P:cell division"/>
    <property type="evidence" value="ECO:0007669"/>
    <property type="project" value="UniProtKB-KW"/>
</dbReference>
<dbReference type="Proteomes" id="UP000272490">
    <property type="component" value="Unassembled WGS sequence"/>
</dbReference>
<evidence type="ECO:0000313" key="3">
    <source>
        <dbReference type="EMBL" id="RRJ26675.1"/>
    </source>
</evidence>
<protein>
    <submittedName>
        <fullName evidence="3">Cell division protein FtsL</fullName>
    </submittedName>
</protein>
<keyword evidence="1" id="KW-0175">Coiled coil</keyword>
<keyword evidence="4" id="KW-1185">Reference proteome</keyword>
<gene>
    <name evidence="3" type="ORF">EHV10_01200</name>
</gene>
<feature type="transmembrane region" description="Helical" evidence="2">
    <location>
        <begin position="67"/>
        <end position="89"/>
    </location>
</feature>
<keyword evidence="3" id="KW-0131">Cell cycle</keyword>
<organism evidence="3 4">
    <name type="scientific">Lachnoanaerobaculum gingivalis</name>
    <dbReference type="NCBI Taxonomy" id="2490855"/>
    <lineage>
        <taxon>Bacteria</taxon>
        <taxon>Bacillati</taxon>
        <taxon>Bacillota</taxon>
        <taxon>Clostridia</taxon>
        <taxon>Lachnospirales</taxon>
        <taxon>Lachnospiraceae</taxon>
        <taxon>Lachnoanaerobaculum</taxon>
    </lineage>
</organism>
<reference evidence="3 4" key="1">
    <citation type="submission" date="2018-11" db="EMBL/GenBank/DDBJ databases">
        <title>Genome sequencing of Lachnoanaerobaculum sp. KCOM 2030 (= ChDC B114).</title>
        <authorList>
            <person name="Kook J.-K."/>
            <person name="Park S.-N."/>
            <person name="Lim Y.K."/>
        </authorList>
    </citation>
    <scope>NUCLEOTIDE SEQUENCE [LARGE SCALE GENOMIC DNA]</scope>
    <source>
        <strain evidence="3 4">KCOM 2030</strain>
    </source>
</reference>
<comment type="caution">
    <text evidence="3">The sequence shown here is derived from an EMBL/GenBank/DDBJ whole genome shotgun (WGS) entry which is preliminary data.</text>
</comment>
<evidence type="ECO:0000313" key="4">
    <source>
        <dbReference type="Proteomes" id="UP000272490"/>
    </source>
</evidence>
<keyword evidence="3" id="KW-0132">Cell division</keyword>
<evidence type="ECO:0000256" key="1">
    <source>
        <dbReference type="SAM" id="Coils"/>
    </source>
</evidence>
<feature type="coiled-coil region" evidence="1">
    <location>
        <begin position="94"/>
        <end position="128"/>
    </location>
</feature>
<dbReference type="AlphaFoldDB" id="A0A3P3QZY2"/>
<dbReference type="EMBL" id="RRCO01000001">
    <property type="protein sequence ID" value="RRJ26675.1"/>
    <property type="molecule type" value="Genomic_DNA"/>
</dbReference>
<keyword evidence="2" id="KW-0472">Membrane</keyword>
<dbReference type="OrthoDB" id="2051525at2"/>